<sequence>MAGAPRPDGATRRGVVMDWAVVLDNRAALFSAFLTTLGLAGATIVLSVLLAFPLALMREARSRPPRLAAAVFSWVMRAVPALTLLFLTYFGLPQIGIYLDAIPAAIAGLTLSAAGYNMEYIRAGLRAVPAEQYEAARSLGMGRWLLLRRVIVPQALRTIMPPLTSNLTLVMKGSSLAGMVAVTELTGEGMALISRTYRPFEILITIGITYLLMNGVLIWAQHRIEERFSLRRPSA</sequence>
<evidence type="ECO:0000256" key="7">
    <source>
        <dbReference type="ARBA" id="ARBA00022989"/>
    </source>
</evidence>
<dbReference type="Gene3D" id="1.10.3720.10">
    <property type="entry name" value="MetI-like"/>
    <property type="match status" value="1"/>
</dbReference>
<dbReference type="PROSITE" id="PS50928">
    <property type="entry name" value="ABC_TM1"/>
    <property type="match status" value="1"/>
</dbReference>
<gene>
    <name evidence="11" type="ORF">EOW66_01160</name>
</gene>
<evidence type="ECO:0000256" key="1">
    <source>
        <dbReference type="ARBA" id="ARBA00004429"/>
    </source>
</evidence>
<dbReference type="NCBIfam" id="TIGR01726">
    <property type="entry name" value="HEQRo_perm_3TM"/>
    <property type="match status" value="1"/>
</dbReference>
<keyword evidence="8 9" id="KW-0472">Membrane</keyword>
<dbReference type="GO" id="GO:0015184">
    <property type="term" value="F:L-cystine transmembrane transporter activity"/>
    <property type="evidence" value="ECO:0007669"/>
    <property type="project" value="TreeGrafter"/>
</dbReference>
<feature type="transmembrane region" description="Helical" evidence="9">
    <location>
        <begin position="200"/>
        <end position="220"/>
    </location>
</feature>
<dbReference type="SUPFAM" id="SSF161098">
    <property type="entry name" value="MetI-like"/>
    <property type="match status" value="1"/>
</dbReference>
<evidence type="ECO:0000256" key="6">
    <source>
        <dbReference type="ARBA" id="ARBA00022970"/>
    </source>
</evidence>
<keyword evidence="3 9" id="KW-0813">Transport</keyword>
<evidence type="ECO:0000256" key="8">
    <source>
        <dbReference type="ARBA" id="ARBA00023136"/>
    </source>
</evidence>
<name>A0A3S3LWQ5_9RHOB</name>
<evidence type="ECO:0000256" key="3">
    <source>
        <dbReference type="ARBA" id="ARBA00022448"/>
    </source>
</evidence>
<dbReference type="EMBL" id="SAVA01000001">
    <property type="protein sequence ID" value="RWR54707.1"/>
    <property type="molecule type" value="Genomic_DNA"/>
</dbReference>
<comment type="subcellular location">
    <subcellularLocation>
        <location evidence="1">Cell inner membrane</location>
        <topology evidence="1">Multi-pass membrane protein</topology>
    </subcellularLocation>
    <subcellularLocation>
        <location evidence="9">Cell membrane</location>
        <topology evidence="9">Multi-pass membrane protein</topology>
    </subcellularLocation>
</comment>
<evidence type="ECO:0000256" key="2">
    <source>
        <dbReference type="ARBA" id="ARBA00010072"/>
    </source>
</evidence>
<organism evidence="11 12">
    <name type="scientific">Paenirhodobacter huangdaonensis</name>
    <dbReference type="NCBI Taxonomy" id="2501515"/>
    <lineage>
        <taxon>Bacteria</taxon>
        <taxon>Pseudomonadati</taxon>
        <taxon>Pseudomonadota</taxon>
        <taxon>Alphaproteobacteria</taxon>
        <taxon>Rhodobacterales</taxon>
        <taxon>Rhodobacter group</taxon>
        <taxon>Paenirhodobacter</taxon>
    </lineage>
</organism>
<comment type="caution">
    <text evidence="11">The sequence shown here is derived from an EMBL/GenBank/DDBJ whole genome shotgun (WGS) entry which is preliminary data.</text>
</comment>
<keyword evidence="6" id="KW-0029">Amino-acid transport</keyword>
<dbReference type="CDD" id="cd06261">
    <property type="entry name" value="TM_PBP2"/>
    <property type="match status" value="1"/>
</dbReference>
<reference evidence="11" key="1">
    <citation type="submission" date="2019-01" db="EMBL/GenBank/DDBJ databases">
        <title>Sinorhodobacter populi sp. nov. isolated from the symptomatic bark tissue of Populus euramericana canker.</title>
        <authorList>
            <person name="Xu G."/>
        </authorList>
    </citation>
    <scope>NUCLEOTIDE SEQUENCE [LARGE SCALE GENOMIC DNA]</scope>
    <source>
        <strain evidence="11">CGMCC 1.12963</strain>
    </source>
</reference>
<dbReference type="InterPro" id="IPR010065">
    <property type="entry name" value="AA_ABC_transptr_permease_3TM"/>
</dbReference>
<dbReference type="GO" id="GO:0043190">
    <property type="term" value="C:ATP-binding cassette (ABC) transporter complex"/>
    <property type="evidence" value="ECO:0007669"/>
    <property type="project" value="InterPro"/>
</dbReference>
<dbReference type="PANTHER" id="PTHR30614">
    <property type="entry name" value="MEMBRANE COMPONENT OF AMINO ACID ABC TRANSPORTER"/>
    <property type="match status" value="1"/>
</dbReference>
<dbReference type="PANTHER" id="PTHR30614:SF0">
    <property type="entry name" value="L-CYSTINE TRANSPORT SYSTEM PERMEASE PROTEIN TCYL"/>
    <property type="match status" value="1"/>
</dbReference>
<dbReference type="Proteomes" id="UP000288071">
    <property type="component" value="Unassembled WGS sequence"/>
</dbReference>
<dbReference type="InterPro" id="IPR035906">
    <property type="entry name" value="MetI-like_sf"/>
</dbReference>
<dbReference type="InterPro" id="IPR000515">
    <property type="entry name" value="MetI-like"/>
</dbReference>
<feature type="domain" description="ABC transmembrane type-1" evidence="10">
    <location>
        <begin position="33"/>
        <end position="221"/>
    </location>
</feature>
<evidence type="ECO:0000256" key="4">
    <source>
        <dbReference type="ARBA" id="ARBA00022475"/>
    </source>
</evidence>
<evidence type="ECO:0000313" key="12">
    <source>
        <dbReference type="Proteomes" id="UP000288071"/>
    </source>
</evidence>
<dbReference type="AlphaFoldDB" id="A0A3S3LWQ5"/>
<keyword evidence="4" id="KW-1003">Cell membrane</keyword>
<keyword evidence="7 9" id="KW-1133">Transmembrane helix</keyword>
<evidence type="ECO:0000313" key="11">
    <source>
        <dbReference type="EMBL" id="RWR54707.1"/>
    </source>
</evidence>
<feature type="transmembrane region" description="Helical" evidence="9">
    <location>
        <begin position="67"/>
        <end position="89"/>
    </location>
</feature>
<feature type="transmembrane region" description="Helical" evidence="9">
    <location>
        <begin position="95"/>
        <end position="116"/>
    </location>
</feature>
<proteinExistence type="inferred from homology"/>
<evidence type="ECO:0000256" key="9">
    <source>
        <dbReference type="RuleBase" id="RU363032"/>
    </source>
</evidence>
<dbReference type="Pfam" id="PF00528">
    <property type="entry name" value="BPD_transp_1"/>
    <property type="match status" value="1"/>
</dbReference>
<reference evidence="11" key="2">
    <citation type="submission" date="2019-01" db="EMBL/GenBank/DDBJ databases">
        <authorList>
            <person name="Li Y."/>
        </authorList>
    </citation>
    <scope>NUCLEOTIDE SEQUENCE [LARGE SCALE GENOMIC DNA]</scope>
    <source>
        <strain evidence="11">CGMCC 1.12963</strain>
    </source>
</reference>
<dbReference type="InterPro" id="IPR043429">
    <property type="entry name" value="ArtM/GltK/GlnP/TcyL/YhdX-like"/>
</dbReference>
<accession>A0A3S3LWQ5</accession>
<protein>
    <submittedName>
        <fullName evidence="11">Amino acid ABC transporter permease</fullName>
    </submittedName>
</protein>
<keyword evidence="5 9" id="KW-0812">Transmembrane</keyword>
<feature type="transmembrane region" description="Helical" evidence="9">
    <location>
        <begin position="27"/>
        <end position="55"/>
    </location>
</feature>
<evidence type="ECO:0000256" key="5">
    <source>
        <dbReference type="ARBA" id="ARBA00022692"/>
    </source>
</evidence>
<comment type="similarity">
    <text evidence="2">Belongs to the binding-protein-dependent transport system permease family. HisMQ subfamily.</text>
</comment>
<keyword evidence="12" id="KW-1185">Reference proteome</keyword>
<evidence type="ECO:0000259" key="10">
    <source>
        <dbReference type="PROSITE" id="PS50928"/>
    </source>
</evidence>